<dbReference type="EMBL" id="OV725077">
    <property type="protein sequence ID" value="CAH1392262.1"/>
    <property type="molecule type" value="Genomic_DNA"/>
</dbReference>
<sequence>MGSTSGPPVKDVEPKAVEARGMVPMTGKRQKTSLGTLAPIDKKPREAVTRSYASALRGQLVAVVPTNYPLAMLDHEQVEALKELIADKVDELDEHGEYHPLFDGVSYKVGGEIVAYMNNETCTWLAKIIPSINLVEEITLHTGDLKSFFCTVTPKNDDPALDPSHLLAQGNQPHQFKICLDMIRVVTCHILIQNEDVGTAR</sequence>
<dbReference type="OrthoDB" id="6767813at2759"/>
<evidence type="ECO:0000259" key="1">
    <source>
        <dbReference type="Pfam" id="PF16012"/>
    </source>
</evidence>
<name>A0A9P0EBV6_NEZVI</name>
<dbReference type="InterPro" id="IPR031961">
    <property type="entry name" value="DUF4780"/>
</dbReference>
<dbReference type="AlphaFoldDB" id="A0A9P0EBV6"/>
<proteinExistence type="predicted"/>
<dbReference type="Pfam" id="PF16012">
    <property type="entry name" value="DUF4780"/>
    <property type="match status" value="1"/>
</dbReference>
<gene>
    <name evidence="2" type="ORF">NEZAVI_LOCUS3116</name>
</gene>
<protein>
    <recommendedName>
        <fullName evidence="1">DUF4780 domain-containing protein</fullName>
    </recommendedName>
</protein>
<keyword evidence="3" id="KW-1185">Reference proteome</keyword>
<evidence type="ECO:0000313" key="3">
    <source>
        <dbReference type="Proteomes" id="UP001152798"/>
    </source>
</evidence>
<evidence type="ECO:0000313" key="2">
    <source>
        <dbReference type="EMBL" id="CAH1392262.1"/>
    </source>
</evidence>
<organism evidence="2 3">
    <name type="scientific">Nezara viridula</name>
    <name type="common">Southern green stink bug</name>
    <name type="synonym">Cimex viridulus</name>
    <dbReference type="NCBI Taxonomy" id="85310"/>
    <lineage>
        <taxon>Eukaryota</taxon>
        <taxon>Metazoa</taxon>
        <taxon>Ecdysozoa</taxon>
        <taxon>Arthropoda</taxon>
        <taxon>Hexapoda</taxon>
        <taxon>Insecta</taxon>
        <taxon>Pterygota</taxon>
        <taxon>Neoptera</taxon>
        <taxon>Paraneoptera</taxon>
        <taxon>Hemiptera</taxon>
        <taxon>Heteroptera</taxon>
        <taxon>Panheteroptera</taxon>
        <taxon>Pentatomomorpha</taxon>
        <taxon>Pentatomoidea</taxon>
        <taxon>Pentatomidae</taxon>
        <taxon>Pentatominae</taxon>
        <taxon>Nezara</taxon>
    </lineage>
</organism>
<reference evidence="2" key="1">
    <citation type="submission" date="2022-01" db="EMBL/GenBank/DDBJ databases">
        <authorList>
            <person name="King R."/>
        </authorList>
    </citation>
    <scope>NUCLEOTIDE SEQUENCE</scope>
</reference>
<accession>A0A9P0EBV6</accession>
<feature type="domain" description="DUF4780" evidence="1">
    <location>
        <begin position="61"/>
        <end position="151"/>
    </location>
</feature>
<dbReference type="Proteomes" id="UP001152798">
    <property type="component" value="Chromosome 1"/>
</dbReference>